<keyword evidence="2" id="KW-0808">Transferase</keyword>
<evidence type="ECO:0000259" key="1">
    <source>
        <dbReference type="Pfam" id="PF00535"/>
    </source>
</evidence>
<feature type="domain" description="Glycosyltransferase 2-like" evidence="1">
    <location>
        <begin position="12"/>
        <end position="128"/>
    </location>
</feature>
<dbReference type="RefSeq" id="WP_002563572.1">
    <property type="nucleotide sequence ID" value="NZ_CALJSN010000005.1"/>
</dbReference>
<dbReference type="EMBL" id="FNSH01000001">
    <property type="protein sequence ID" value="SEB43047.1"/>
    <property type="molecule type" value="Genomic_DNA"/>
</dbReference>
<dbReference type="PANTHER" id="PTHR22916:SF3">
    <property type="entry name" value="UDP-GLCNAC:BETAGAL BETA-1,3-N-ACETYLGLUCOSAMINYLTRANSFERASE-LIKE PROTEIN 1"/>
    <property type="match status" value="1"/>
</dbReference>
<evidence type="ECO:0000313" key="2">
    <source>
        <dbReference type="EMBL" id="SEB43047.1"/>
    </source>
</evidence>
<dbReference type="InterPro" id="IPR029044">
    <property type="entry name" value="Nucleotide-diphossugar_trans"/>
</dbReference>
<reference evidence="2 3" key="1">
    <citation type="submission" date="2016-10" db="EMBL/GenBank/DDBJ databases">
        <authorList>
            <person name="Varghese N."/>
            <person name="Submissions S."/>
        </authorList>
    </citation>
    <scope>NUCLEOTIDE SEQUENCE [LARGE SCALE GENOMIC DNA]</scope>
    <source>
        <strain evidence="2 3">DSM 20586</strain>
    </source>
</reference>
<protein>
    <submittedName>
        <fullName evidence="2">Glycosyl transferase family 2</fullName>
    </submittedName>
</protein>
<gene>
    <name evidence="2" type="ORF">SAMN04489746_0195</name>
</gene>
<dbReference type="PANTHER" id="PTHR22916">
    <property type="entry name" value="GLYCOSYLTRANSFERASE"/>
    <property type="match status" value="1"/>
</dbReference>
<dbReference type="CDD" id="cd00761">
    <property type="entry name" value="Glyco_tranf_GTA_type"/>
    <property type="match status" value="1"/>
</dbReference>
<dbReference type="Pfam" id="PF00535">
    <property type="entry name" value="Glycos_transf_2"/>
    <property type="match status" value="1"/>
</dbReference>
<dbReference type="SUPFAM" id="SSF53448">
    <property type="entry name" value="Nucleotide-diphospho-sugar transferases"/>
    <property type="match status" value="1"/>
</dbReference>
<dbReference type="GO" id="GO:0016758">
    <property type="term" value="F:hexosyltransferase activity"/>
    <property type="evidence" value="ECO:0007669"/>
    <property type="project" value="UniProtKB-ARBA"/>
</dbReference>
<name>A0AB38A4R8_9ACTN</name>
<dbReference type="AlphaFoldDB" id="A0AB38A4R8"/>
<accession>A0AB38A4R8</accession>
<organism evidence="2 3">
    <name type="scientific">Atopobium minutum</name>
    <dbReference type="NCBI Taxonomy" id="1381"/>
    <lineage>
        <taxon>Bacteria</taxon>
        <taxon>Bacillati</taxon>
        <taxon>Actinomycetota</taxon>
        <taxon>Coriobacteriia</taxon>
        <taxon>Coriobacteriales</taxon>
        <taxon>Atopobiaceae</taxon>
        <taxon>Atopobium</taxon>
    </lineage>
</organism>
<dbReference type="InterPro" id="IPR001173">
    <property type="entry name" value="Glyco_trans_2-like"/>
</dbReference>
<evidence type="ECO:0000313" key="3">
    <source>
        <dbReference type="Proteomes" id="UP000183687"/>
    </source>
</evidence>
<dbReference type="Gene3D" id="3.90.550.10">
    <property type="entry name" value="Spore Coat Polysaccharide Biosynthesis Protein SpsA, Chain A"/>
    <property type="match status" value="1"/>
</dbReference>
<dbReference type="Proteomes" id="UP000183687">
    <property type="component" value="Unassembled WGS sequence"/>
</dbReference>
<sequence length="362" mass="41141">MASSNQTAPLISVLVPIYNVERYLEECLDSLRAQTLDNFEVLCINDGSTDGSRTLIQRYVDMDARFKLIDKPNSGYGASMNQGLNAAQGSYIAILESDDLFIPQALELLYRAISTNKAQLAKANFMLYWSVPQKRTEPFDVVGTFAQKVLCPAQEAQEVFYQKPSIWSALYSRAFLDEKHIRFLETPGASYQDASFSFKVFASATRVSFIADEVVWYRQDNEASSVNAAGKVFCVCDEYAEMQSWLASQAELEPQLNQVLARMKLNTYLWNYSRLSPELRKEFFPTMRADLQADFDQQKFDEQSLGLVRTAELNTLLYNPKRFVSAWRNGEPKPGVWNTCKHLYALGGPLLLFFVAGKKLMR</sequence>
<comment type="caution">
    <text evidence="2">The sequence shown here is derived from an EMBL/GenBank/DDBJ whole genome shotgun (WGS) entry which is preliminary data.</text>
</comment>
<proteinExistence type="predicted"/>